<evidence type="ECO:0000259" key="1">
    <source>
        <dbReference type="Pfam" id="PF00188"/>
    </source>
</evidence>
<feature type="non-terminal residue" evidence="2">
    <location>
        <position position="1"/>
    </location>
</feature>
<organism evidence="2">
    <name type="scientific">Mesocestoides vogae</name>
    <dbReference type="NCBI Taxonomy" id="160009"/>
    <lineage>
        <taxon>Eukaryota</taxon>
        <taxon>Metazoa</taxon>
        <taxon>Spiralia</taxon>
        <taxon>Lophotrochozoa</taxon>
        <taxon>Platyhelminthes</taxon>
        <taxon>Cestoda</taxon>
        <taxon>Eucestoda</taxon>
        <taxon>Cyclophyllidea</taxon>
        <taxon>Mesocestoididae</taxon>
        <taxon>Mesocestoides</taxon>
    </lineage>
</organism>
<reference evidence="2" key="1">
    <citation type="journal article" date="2007" name="Exp. Parasitol.">
        <title>Mesocestoides corti (syn. vogae, cestoda): characterization of genes encoding cysteine-rich secreted proteins (CRISP).</title>
        <authorList>
            <person name="Britos L."/>
            <person name="Lalanne A.I."/>
            <person name="Castillo E."/>
            <person name="Cota G."/>
            <person name="Senorale M."/>
            <person name="Marin M."/>
        </authorList>
    </citation>
    <scope>NUCLEOTIDE SEQUENCE</scope>
</reference>
<dbReference type="EMBL" id="AY671939">
    <property type="protein sequence ID" value="AAT74667.1"/>
    <property type="molecule type" value="mRNA"/>
</dbReference>
<feature type="domain" description="SCP" evidence="1">
    <location>
        <begin position="9"/>
        <end position="36"/>
    </location>
</feature>
<name>Q6DKY5_9CEST</name>
<accession>Q6DKY5</accession>
<dbReference type="InterPro" id="IPR035940">
    <property type="entry name" value="CAP_sf"/>
</dbReference>
<dbReference type="InterPro" id="IPR014044">
    <property type="entry name" value="CAP_dom"/>
</dbReference>
<feature type="non-terminal residue" evidence="2">
    <location>
        <position position="55"/>
    </location>
</feature>
<dbReference type="SUPFAM" id="SSF55797">
    <property type="entry name" value="PR-1-like"/>
    <property type="match status" value="1"/>
</dbReference>
<proteinExistence type="evidence at transcript level"/>
<protein>
    <submittedName>
        <fullName evidence="2">Cysteine-rich secreted protein 1</fullName>
    </submittedName>
</protein>
<dbReference type="Pfam" id="PF00188">
    <property type="entry name" value="CAP"/>
    <property type="match status" value="1"/>
</dbReference>
<sequence>AGEGVDPPASNMLMLSYSNELEKLADDWARTCSFQLPDITLKPEYKSLGHGSKTA</sequence>
<dbReference type="Gene3D" id="3.40.33.10">
    <property type="entry name" value="CAP"/>
    <property type="match status" value="1"/>
</dbReference>
<dbReference type="AlphaFoldDB" id="Q6DKY5"/>
<evidence type="ECO:0000313" key="2">
    <source>
        <dbReference type="EMBL" id="AAT74667.1"/>
    </source>
</evidence>